<keyword evidence="9" id="KW-1185">Reference proteome</keyword>
<protein>
    <submittedName>
        <fullName evidence="8">ABC transporter substrate-binding protein</fullName>
    </submittedName>
</protein>
<dbReference type="PROSITE" id="PS01039">
    <property type="entry name" value="SBP_BACTERIAL_3"/>
    <property type="match status" value="1"/>
</dbReference>
<evidence type="ECO:0000313" key="8">
    <source>
        <dbReference type="EMBL" id="MCW6038344.1"/>
    </source>
</evidence>
<sequence length="273" mass="30700">MLSKSNRFSRRFVLQLLGGTGLAIAFSSCRAQTPTTTAPLRIGLNVGNVPWEFENEAGELVGFEVDMIKHIAEQLNRPLEFLDLPFIDLFPSLLSQRIDIAMASITITSERLENFDFAQPYYDSDQSLTVKVDSNITRLEDLQGQEVGVENGSTGDQWVEEHKEKYQFSRIRRYEGLPPAMADLEAGIFAGYISDIPGMLHYTQDKPLLQVVQRIPTGEQYSFMFAKGNPLRDEVNAEITRLKETGQLAEIHERWFGTPPDEGTSTVDVLPVP</sequence>
<dbReference type="InterPro" id="IPR006311">
    <property type="entry name" value="TAT_signal"/>
</dbReference>
<feature type="domain" description="Solute-binding protein family 3/N-terminal" evidence="6">
    <location>
        <begin position="39"/>
        <end position="259"/>
    </location>
</feature>
<evidence type="ECO:0000256" key="1">
    <source>
        <dbReference type="ARBA" id="ARBA00004196"/>
    </source>
</evidence>
<keyword evidence="3 5" id="KW-0732">Signal</keyword>
<dbReference type="Proteomes" id="UP001526426">
    <property type="component" value="Unassembled WGS sequence"/>
</dbReference>
<feature type="chain" id="PRO_5045563538" evidence="5">
    <location>
        <begin position="32"/>
        <end position="273"/>
    </location>
</feature>
<dbReference type="CDD" id="cd13530">
    <property type="entry name" value="PBP2_peptides_like"/>
    <property type="match status" value="1"/>
</dbReference>
<dbReference type="SUPFAM" id="SSF53850">
    <property type="entry name" value="Periplasmic binding protein-like II"/>
    <property type="match status" value="1"/>
</dbReference>
<evidence type="ECO:0000256" key="5">
    <source>
        <dbReference type="SAM" id="SignalP"/>
    </source>
</evidence>
<evidence type="ECO:0000256" key="4">
    <source>
        <dbReference type="RuleBase" id="RU003744"/>
    </source>
</evidence>
<comment type="similarity">
    <text evidence="2 4">Belongs to the bacterial solute-binding protein 3 family.</text>
</comment>
<dbReference type="Pfam" id="PF00497">
    <property type="entry name" value="SBP_bac_3"/>
    <property type="match status" value="1"/>
</dbReference>
<dbReference type="SMART" id="SM00062">
    <property type="entry name" value="PBPb"/>
    <property type="match status" value="1"/>
</dbReference>
<evidence type="ECO:0000256" key="2">
    <source>
        <dbReference type="ARBA" id="ARBA00010333"/>
    </source>
</evidence>
<dbReference type="PROSITE" id="PS51318">
    <property type="entry name" value="TAT"/>
    <property type="match status" value="1"/>
</dbReference>
<accession>A0ABT3LA28</accession>
<evidence type="ECO:0000259" key="6">
    <source>
        <dbReference type="SMART" id="SM00062"/>
    </source>
</evidence>
<dbReference type="PANTHER" id="PTHR35936">
    <property type="entry name" value="MEMBRANE-BOUND LYTIC MUREIN TRANSGLYCOSYLASE F"/>
    <property type="match status" value="1"/>
</dbReference>
<proteinExistence type="inferred from homology"/>
<comment type="caution">
    <text evidence="8">The sequence shown here is derived from an EMBL/GenBank/DDBJ whole genome shotgun (WGS) entry which is preliminary data.</text>
</comment>
<dbReference type="InterPro" id="IPR001320">
    <property type="entry name" value="Iontro_rcpt_C"/>
</dbReference>
<evidence type="ECO:0000256" key="3">
    <source>
        <dbReference type="ARBA" id="ARBA00022729"/>
    </source>
</evidence>
<dbReference type="EMBL" id="JAIHOM010000127">
    <property type="protein sequence ID" value="MCW6038344.1"/>
    <property type="molecule type" value="Genomic_DNA"/>
</dbReference>
<organism evidence="8 9">
    <name type="scientific">Spirulina subsalsa FACHB-351</name>
    <dbReference type="NCBI Taxonomy" id="234711"/>
    <lineage>
        <taxon>Bacteria</taxon>
        <taxon>Bacillati</taxon>
        <taxon>Cyanobacteriota</taxon>
        <taxon>Cyanophyceae</taxon>
        <taxon>Spirulinales</taxon>
        <taxon>Spirulinaceae</taxon>
        <taxon>Spirulina</taxon>
    </lineage>
</organism>
<dbReference type="Gene3D" id="3.40.190.10">
    <property type="entry name" value="Periplasmic binding protein-like II"/>
    <property type="match status" value="2"/>
</dbReference>
<dbReference type="PANTHER" id="PTHR35936:SF17">
    <property type="entry name" value="ARGININE-BINDING EXTRACELLULAR PROTEIN ARTP"/>
    <property type="match status" value="1"/>
</dbReference>
<name>A0ABT3LA28_9CYAN</name>
<feature type="domain" description="Ionotropic glutamate receptor C-terminal" evidence="7">
    <location>
        <begin position="39"/>
        <end position="258"/>
    </location>
</feature>
<reference evidence="8 9" key="1">
    <citation type="submission" date="2021-08" db="EMBL/GenBank/DDBJ databases">
        <title>Draft genome sequence of Spirulina subsalsa with high tolerance to salinity and hype-accumulation of phycocyanin.</title>
        <authorList>
            <person name="Pei H."/>
            <person name="Jiang L."/>
        </authorList>
    </citation>
    <scope>NUCLEOTIDE SEQUENCE [LARGE SCALE GENOMIC DNA]</scope>
    <source>
        <strain evidence="8 9">FACHB-351</strain>
    </source>
</reference>
<feature type="signal peptide" evidence="5">
    <location>
        <begin position="1"/>
        <end position="31"/>
    </location>
</feature>
<comment type="subcellular location">
    <subcellularLocation>
        <location evidence="1">Cell envelope</location>
    </subcellularLocation>
</comment>
<evidence type="ECO:0000259" key="7">
    <source>
        <dbReference type="SMART" id="SM00079"/>
    </source>
</evidence>
<dbReference type="InterPro" id="IPR001638">
    <property type="entry name" value="Solute-binding_3/MltF_N"/>
</dbReference>
<gene>
    <name evidence="8" type="ORF">K4A83_18995</name>
</gene>
<evidence type="ECO:0000313" key="9">
    <source>
        <dbReference type="Proteomes" id="UP001526426"/>
    </source>
</evidence>
<dbReference type="RefSeq" id="WP_265266249.1">
    <property type="nucleotide sequence ID" value="NZ_JAIHOM010000127.1"/>
</dbReference>
<dbReference type="PROSITE" id="PS51257">
    <property type="entry name" value="PROKAR_LIPOPROTEIN"/>
    <property type="match status" value="1"/>
</dbReference>
<dbReference type="InterPro" id="IPR018313">
    <property type="entry name" value="SBP_3_CS"/>
</dbReference>
<dbReference type="SMART" id="SM00079">
    <property type="entry name" value="PBPe"/>
    <property type="match status" value="1"/>
</dbReference>